<dbReference type="GO" id="GO:0005524">
    <property type="term" value="F:ATP binding"/>
    <property type="evidence" value="ECO:0007669"/>
    <property type="project" value="InterPro"/>
</dbReference>
<accession>A0A521CME7</accession>
<dbReference type="Pfam" id="PF13654">
    <property type="entry name" value="AAA_32"/>
    <property type="match status" value="1"/>
</dbReference>
<dbReference type="Pfam" id="PF20437">
    <property type="entry name" value="LonC_helical"/>
    <property type="match status" value="1"/>
</dbReference>
<gene>
    <name evidence="5" type="ORF">SAMN06265218_106217</name>
</gene>
<dbReference type="GO" id="GO:0004176">
    <property type="term" value="F:ATP-dependent peptidase activity"/>
    <property type="evidence" value="ECO:0007669"/>
    <property type="project" value="UniProtKB-UniRule"/>
</dbReference>
<dbReference type="InterPro" id="IPR041699">
    <property type="entry name" value="AAA_32"/>
</dbReference>
<keyword evidence="2" id="KW-0378">Hydrolase</keyword>
<evidence type="ECO:0000256" key="1">
    <source>
        <dbReference type="ARBA" id="ARBA00022670"/>
    </source>
</evidence>
<feature type="active site" evidence="2">
    <location>
        <position position="712"/>
    </location>
</feature>
<dbReference type="InterPro" id="IPR027065">
    <property type="entry name" value="Lon_Prtase"/>
</dbReference>
<dbReference type="InterPro" id="IPR020568">
    <property type="entry name" value="Ribosomal_Su5_D2-typ_SF"/>
</dbReference>
<keyword evidence="2" id="KW-0720">Serine protease</keyword>
<comment type="similarity">
    <text evidence="2">Belongs to the peptidase S16 family.</text>
</comment>
<dbReference type="Pfam" id="PF20436">
    <property type="entry name" value="LonB_AAA-LID"/>
    <property type="match status" value="1"/>
</dbReference>
<keyword evidence="6" id="KW-1185">Reference proteome</keyword>
<dbReference type="SUPFAM" id="SSF54211">
    <property type="entry name" value="Ribosomal protein S5 domain 2-like"/>
    <property type="match status" value="1"/>
</dbReference>
<dbReference type="InterPro" id="IPR014721">
    <property type="entry name" value="Ribsml_uS5_D2-typ_fold_subgr"/>
</dbReference>
<dbReference type="EC" id="3.4.21.53" evidence="2"/>
<evidence type="ECO:0000256" key="3">
    <source>
        <dbReference type="SAM" id="Coils"/>
    </source>
</evidence>
<dbReference type="GO" id="GO:0004252">
    <property type="term" value="F:serine-type endopeptidase activity"/>
    <property type="evidence" value="ECO:0007669"/>
    <property type="project" value="UniProtKB-UniRule"/>
</dbReference>
<feature type="coiled-coil region" evidence="3">
    <location>
        <begin position="197"/>
        <end position="231"/>
    </location>
</feature>
<evidence type="ECO:0000259" key="4">
    <source>
        <dbReference type="PROSITE" id="PS51786"/>
    </source>
</evidence>
<name>A0A521CME7_9BACT</name>
<reference evidence="5 6" key="1">
    <citation type="submission" date="2017-05" db="EMBL/GenBank/DDBJ databases">
        <authorList>
            <person name="Varghese N."/>
            <person name="Submissions S."/>
        </authorList>
    </citation>
    <scope>NUCLEOTIDE SEQUENCE [LARGE SCALE GENOMIC DNA]</scope>
    <source>
        <strain evidence="5 6">DSM 21194</strain>
    </source>
</reference>
<keyword evidence="1 2" id="KW-0645">Protease</keyword>
<dbReference type="PRINTS" id="PR00830">
    <property type="entry name" value="ENDOLAPTASE"/>
</dbReference>
<dbReference type="Proteomes" id="UP000317593">
    <property type="component" value="Unassembled WGS sequence"/>
</dbReference>
<dbReference type="Gene3D" id="3.30.230.10">
    <property type="match status" value="1"/>
</dbReference>
<dbReference type="Pfam" id="PF05362">
    <property type="entry name" value="Lon_C"/>
    <property type="match status" value="1"/>
</dbReference>
<dbReference type="PROSITE" id="PS51786">
    <property type="entry name" value="LON_PROTEOLYTIC"/>
    <property type="match status" value="1"/>
</dbReference>
<evidence type="ECO:0000313" key="5">
    <source>
        <dbReference type="EMBL" id="SMO60619.1"/>
    </source>
</evidence>
<dbReference type="InterPro" id="IPR008269">
    <property type="entry name" value="Lon_proteolytic"/>
</dbReference>
<organism evidence="5 6">
    <name type="scientific">Fodinibius sediminis</name>
    <dbReference type="NCBI Taxonomy" id="1214077"/>
    <lineage>
        <taxon>Bacteria</taxon>
        <taxon>Pseudomonadati</taxon>
        <taxon>Balneolota</taxon>
        <taxon>Balneolia</taxon>
        <taxon>Balneolales</taxon>
        <taxon>Balneolaceae</taxon>
        <taxon>Fodinibius</taxon>
    </lineage>
</organism>
<comment type="catalytic activity">
    <reaction evidence="2">
        <text>Hydrolysis of proteins in presence of ATP.</text>
        <dbReference type="EC" id="3.4.21.53"/>
    </reaction>
</comment>
<sequence length="821" mass="92703">MIEEKPEPATRISSLPADQLYRTCTFDGFSFETTDDLETLDHLLVGQDRALTSAEFGIKMQKDGYNMYALGPENTDKRNLLEELIKKEAAEKPVPRDWCYVCNFDNENKPVALELPAGRGVKFRDMMNSFCEDLPNILTSALESEEYQNRRQTVEEEWKAQEQQTFADLQEQAQEKGLTILSTPIGYSFVPIKEDRIMTNEEIKELSDEEKQRLENEAQKFQKELQKILRQAPKRQRTYRSMREELNKEFAEFSVRGLIEEVENEFSDLPEILEYLKQVQQDIILHVEQIVNPGSGNPFVRGSDFDSSKSPAEHPVLWRYTVNVMVDNTDTEGAPVIYEDNPTFINLIGRIEHLSEMGTLTTDFTYIRPGALLRANGGYLLLDVNRILTHPFSWEGLKRVLQSKKLKIESPGDMYGLFSTVTLEPKPIDLDIKVVLMGSRLLYYLLCAYDADFKTLFKVDVDFADEIDWTPDNQNLFARIIAMLAQKHELKPLNRSGVARVVEHASRLVSDNEKMSTHFRDVIDLLREADFWAQQEGRRVINREAVQKAIDQQLYRSGRLRDQVQESILRKTIFIDTDGVKTGQVNGLSVIMLGSLAFGHPTRITARVKVGRGEVINIEREVEMSGPIHSKGVLILSSFLGARYAIEKPLSLSASLVFEQSYGGVEGDSASSTELYALLSAIAEVPLKQSIAVTGSVNQHGDIQPIGGVNEKIEGFFDICSKRGLTGDQGVLIPDANIKNLVLKQEVVGAVGEGKFHIYAIKTINEGMEILTGIQMGSRDDSGRYPKGSINFLVEKKLNRFASIRREFGTSIKENGKAENT</sequence>
<feature type="domain" description="Lon proteolytic" evidence="4">
    <location>
        <begin position="579"/>
        <end position="774"/>
    </location>
</feature>
<dbReference type="InterPro" id="IPR027417">
    <property type="entry name" value="P-loop_NTPase"/>
</dbReference>
<feature type="active site" evidence="2">
    <location>
        <position position="669"/>
    </location>
</feature>
<dbReference type="GO" id="GO:0030163">
    <property type="term" value="P:protein catabolic process"/>
    <property type="evidence" value="ECO:0007669"/>
    <property type="project" value="InterPro"/>
</dbReference>
<dbReference type="InterPro" id="IPR046844">
    <property type="entry name" value="Lon-like_helical"/>
</dbReference>
<proteinExistence type="inferred from homology"/>
<dbReference type="InterPro" id="IPR046843">
    <property type="entry name" value="LonB_AAA-LID"/>
</dbReference>
<dbReference type="PANTHER" id="PTHR10046">
    <property type="entry name" value="ATP DEPENDENT LON PROTEASE FAMILY MEMBER"/>
    <property type="match status" value="1"/>
</dbReference>
<evidence type="ECO:0000313" key="6">
    <source>
        <dbReference type="Proteomes" id="UP000317593"/>
    </source>
</evidence>
<dbReference type="GO" id="GO:0006508">
    <property type="term" value="P:proteolysis"/>
    <property type="evidence" value="ECO:0007669"/>
    <property type="project" value="UniProtKB-KW"/>
</dbReference>
<evidence type="ECO:0000256" key="2">
    <source>
        <dbReference type="PROSITE-ProRule" id="PRU01122"/>
    </source>
</evidence>
<dbReference type="SUPFAM" id="SSF52540">
    <property type="entry name" value="P-loop containing nucleoside triphosphate hydrolases"/>
    <property type="match status" value="1"/>
</dbReference>
<protein>
    <recommendedName>
        <fullName evidence="2">endopeptidase La</fullName>
        <ecNumber evidence="2">3.4.21.53</ecNumber>
    </recommendedName>
</protein>
<keyword evidence="3" id="KW-0175">Coiled coil</keyword>
<dbReference type="EMBL" id="FXTH01000006">
    <property type="protein sequence ID" value="SMO60619.1"/>
    <property type="molecule type" value="Genomic_DNA"/>
</dbReference>
<dbReference type="Gene3D" id="3.40.50.300">
    <property type="entry name" value="P-loop containing nucleotide triphosphate hydrolases"/>
    <property type="match status" value="2"/>
</dbReference>
<dbReference type="OrthoDB" id="9758568at2"/>
<dbReference type="AlphaFoldDB" id="A0A521CME7"/>
<dbReference type="RefSeq" id="WP_142714199.1">
    <property type="nucleotide sequence ID" value="NZ_FXTH01000006.1"/>
</dbReference>
<dbReference type="Gene3D" id="1.10.8.60">
    <property type="match status" value="1"/>
</dbReference>